<evidence type="ECO:0000256" key="8">
    <source>
        <dbReference type="ARBA" id="ARBA00029447"/>
    </source>
</evidence>
<dbReference type="Proteomes" id="UP000579281">
    <property type="component" value="Unassembled WGS sequence"/>
</dbReference>
<evidence type="ECO:0000313" key="13">
    <source>
        <dbReference type="EMBL" id="MBB6218427.1"/>
    </source>
</evidence>
<evidence type="ECO:0000256" key="10">
    <source>
        <dbReference type="SAM" id="Phobius"/>
    </source>
</evidence>
<keyword evidence="6 10" id="KW-0472">Membrane</keyword>
<keyword evidence="5 10" id="KW-1133">Transmembrane helix</keyword>
<dbReference type="InterPro" id="IPR003660">
    <property type="entry name" value="HAMP_dom"/>
</dbReference>
<sequence>MRTLRSKLIIITLIMVLLPFVASNIISHHFISKDFHKYIEENGKTVANAIAGNVSAFIDKAYSTTEEITHHSSVTGFVTEEQNKVLTDVIQRHSYFDLLYIQGTDGMQTAKSSGDLGDRSNRWWFIQIMGDKKPFVSKSYYSVNGNVAVTSVILPIYNDGQLMGVMGSDIKLDALQEMVEKFSTGKDQYVYVIDGEGTVIAHPEKNQVKELYNYKTMKKTIQMKDSNGNVLKDEKGNEKIEEQAIEVPEKLKEITEKALGGETGVAEYVDGNGDTVISAYQTINLPGISDPWAVITVQKKSSAMAFVKDIQKRNIFIASGLILLVIIGTYFTSRAITKPIEQLMILMDRASRGDLTVQSQYTSKNELGKLSNSFNTMMQGMTHLIQSIGETSHQVLTTSEVVSVTTKETARSIEEVARTISEVARGANDQARDAEAGAMAAHELSKELEMMARHIEESKDSSNLVYTANHKGLEAVNVLETKTVESNKVSHKVAGVVSSLSNKANTIGNIVETITAISEQTNLLALNAAIEAARAGEAGRGFAVVAEEVRKLAESTAQSSNSVKEIIMTIQEDVKLAQETMKTAEVVVQEQNEAVKHTRETFGEIDQGIEHVVDQINKITASLDRVMESRNNVLTVIENVSAVSEETAAASQEVSAATEEQNNATIQMSGLAEEMSQMSKKLEDAIRAFKLS</sequence>
<feature type="transmembrane region" description="Helical" evidence="10">
    <location>
        <begin position="315"/>
        <end position="337"/>
    </location>
</feature>
<dbReference type="GO" id="GO:0006935">
    <property type="term" value="P:chemotaxis"/>
    <property type="evidence" value="ECO:0007669"/>
    <property type="project" value="UniProtKB-KW"/>
</dbReference>
<comment type="caution">
    <text evidence="13">The sequence shown here is derived from an EMBL/GenBank/DDBJ whole genome shotgun (WGS) entry which is preliminary data.</text>
</comment>
<dbReference type="InterPro" id="IPR004089">
    <property type="entry name" value="MCPsignal_dom"/>
</dbReference>
<dbReference type="SUPFAM" id="SSF58104">
    <property type="entry name" value="Methyl-accepting chemotaxis protein (MCP) signaling domain"/>
    <property type="match status" value="1"/>
</dbReference>
<keyword evidence="4 10" id="KW-0812">Transmembrane</keyword>
<comment type="subcellular location">
    <subcellularLocation>
        <location evidence="1">Cell membrane</location>
        <topology evidence="1">Multi-pass membrane protein</topology>
    </subcellularLocation>
</comment>
<dbReference type="SUPFAM" id="SSF103190">
    <property type="entry name" value="Sensory domain-like"/>
    <property type="match status" value="1"/>
</dbReference>
<organism evidence="13 14">
    <name type="scientific">Anaerosolibacter carboniphilus</name>
    <dbReference type="NCBI Taxonomy" id="1417629"/>
    <lineage>
        <taxon>Bacteria</taxon>
        <taxon>Bacillati</taxon>
        <taxon>Bacillota</taxon>
        <taxon>Clostridia</taxon>
        <taxon>Peptostreptococcales</taxon>
        <taxon>Thermotaleaceae</taxon>
        <taxon>Anaerosolibacter</taxon>
    </lineage>
</organism>
<keyword evidence="14" id="KW-1185">Reference proteome</keyword>
<dbReference type="CDD" id="cd12912">
    <property type="entry name" value="PDC2_MCP_like"/>
    <property type="match status" value="1"/>
</dbReference>
<dbReference type="CDD" id="cd06225">
    <property type="entry name" value="HAMP"/>
    <property type="match status" value="1"/>
</dbReference>
<gene>
    <name evidence="13" type="ORF">HNQ80_004591</name>
</gene>
<name>A0A841KYK0_9FIRM</name>
<evidence type="ECO:0000259" key="12">
    <source>
        <dbReference type="PROSITE" id="PS50885"/>
    </source>
</evidence>
<protein>
    <submittedName>
        <fullName evidence="13">Methyl-accepting chemotaxis protein</fullName>
    </submittedName>
</protein>
<evidence type="ECO:0000256" key="7">
    <source>
        <dbReference type="ARBA" id="ARBA00023224"/>
    </source>
</evidence>
<dbReference type="AlphaFoldDB" id="A0A841KYK0"/>
<dbReference type="GO" id="GO:0007165">
    <property type="term" value="P:signal transduction"/>
    <property type="evidence" value="ECO:0007669"/>
    <property type="project" value="UniProtKB-KW"/>
</dbReference>
<dbReference type="PROSITE" id="PS50885">
    <property type="entry name" value="HAMP"/>
    <property type="match status" value="1"/>
</dbReference>
<dbReference type="Pfam" id="PF02743">
    <property type="entry name" value="dCache_1"/>
    <property type="match status" value="1"/>
</dbReference>
<comment type="similarity">
    <text evidence="8">Belongs to the methyl-accepting chemotaxis (MCP) protein family.</text>
</comment>
<dbReference type="Pfam" id="PF00672">
    <property type="entry name" value="HAMP"/>
    <property type="match status" value="1"/>
</dbReference>
<dbReference type="Gene3D" id="3.30.450.20">
    <property type="entry name" value="PAS domain"/>
    <property type="match status" value="1"/>
</dbReference>
<evidence type="ECO:0000259" key="11">
    <source>
        <dbReference type="PROSITE" id="PS50111"/>
    </source>
</evidence>
<dbReference type="Pfam" id="PF00015">
    <property type="entry name" value="MCPsignal"/>
    <property type="match status" value="1"/>
</dbReference>
<feature type="domain" description="HAMP" evidence="12">
    <location>
        <begin position="334"/>
        <end position="386"/>
    </location>
</feature>
<evidence type="ECO:0000313" key="14">
    <source>
        <dbReference type="Proteomes" id="UP000579281"/>
    </source>
</evidence>
<dbReference type="SMART" id="SM00304">
    <property type="entry name" value="HAMP"/>
    <property type="match status" value="2"/>
</dbReference>
<evidence type="ECO:0000256" key="6">
    <source>
        <dbReference type="ARBA" id="ARBA00023136"/>
    </source>
</evidence>
<keyword evidence="2" id="KW-1003">Cell membrane</keyword>
<evidence type="ECO:0000256" key="1">
    <source>
        <dbReference type="ARBA" id="ARBA00004651"/>
    </source>
</evidence>
<accession>A0A841KYK0</accession>
<dbReference type="SMART" id="SM00283">
    <property type="entry name" value="MA"/>
    <property type="match status" value="1"/>
</dbReference>
<evidence type="ECO:0000256" key="5">
    <source>
        <dbReference type="ARBA" id="ARBA00022989"/>
    </source>
</evidence>
<dbReference type="RefSeq" id="WP_184312909.1">
    <property type="nucleotide sequence ID" value="NZ_JACHEN010000038.1"/>
</dbReference>
<evidence type="ECO:0000256" key="4">
    <source>
        <dbReference type="ARBA" id="ARBA00022692"/>
    </source>
</evidence>
<dbReference type="PANTHER" id="PTHR32089:SF112">
    <property type="entry name" value="LYSOZYME-LIKE PROTEIN-RELATED"/>
    <property type="match status" value="1"/>
</dbReference>
<dbReference type="InterPro" id="IPR033479">
    <property type="entry name" value="dCache_1"/>
</dbReference>
<reference evidence="13 14" key="1">
    <citation type="submission" date="2020-08" db="EMBL/GenBank/DDBJ databases">
        <title>Genomic Encyclopedia of Type Strains, Phase IV (KMG-IV): sequencing the most valuable type-strain genomes for metagenomic binning, comparative biology and taxonomic classification.</title>
        <authorList>
            <person name="Goeker M."/>
        </authorList>
    </citation>
    <scope>NUCLEOTIDE SEQUENCE [LARGE SCALE GENOMIC DNA]</scope>
    <source>
        <strain evidence="13 14">DSM 103526</strain>
    </source>
</reference>
<dbReference type="GO" id="GO:0005886">
    <property type="term" value="C:plasma membrane"/>
    <property type="evidence" value="ECO:0007669"/>
    <property type="project" value="UniProtKB-SubCell"/>
</dbReference>
<evidence type="ECO:0000256" key="3">
    <source>
        <dbReference type="ARBA" id="ARBA00022500"/>
    </source>
</evidence>
<dbReference type="PROSITE" id="PS50111">
    <property type="entry name" value="CHEMOTAXIS_TRANSDUC_2"/>
    <property type="match status" value="1"/>
</dbReference>
<proteinExistence type="inferred from homology"/>
<dbReference type="Gene3D" id="6.10.340.10">
    <property type="match status" value="1"/>
</dbReference>
<feature type="domain" description="Methyl-accepting transducer" evidence="11">
    <location>
        <begin position="405"/>
        <end position="662"/>
    </location>
</feature>
<dbReference type="CDD" id="cd18773">
    <property type="entry name" value="PDC1_HK_sensor"/>
    <property type="match status" value="1"/>
</dbReference>
<dbReference type="Gene3D" id="1.10.287.950">
    <property type="entry name" value="Methyl-accepting chemotaxis protein"/>
    <property type="match status" value="1"/>
</dbReference>
<evidence type="ECO:0000256" key="2">
    <source>
        <dbReference type="ARBA" id="ARBA00022475"/>
    </source>
</evidence>
<keyword evidence="7 9" id="KW-0807">Transducer</keyword>
<dbReference type="EMBL" id="JACHEN010000038">
    <property type="protein sequence ID" value="MBB6218427.1"/>
    <property type="molecule type" value="Genomic_DNA"/>
</dbReference>
<evidence type="ECO:0000256" key="9">
    <source>
        <dbReference type="PROSITE-ProRule" id="PRU00284"/>
    </source>
</evidence>
<dbReference type="PANTHER" id="PTHR32089">
    <property type="entry name" value="METHYL-ACCEPTING CHEMOTAXIS PROTEIN MCPB"/>
    <property type="match status" value="1"/>
</dbReference>
<dbReference type="InterPro" id="IPR029151">
    <property type="entry name" value="Sensor-like_sf"/>
</dbReference>
<keyword evidence="3" id="KW-0145">Chemotaxis</keyword>